<keyword evidence="12" id="KW-1185">Reference proteome</keyword>
<comment type="caution">
    <text evidence="11">The sequence shown here is derived from an EMBL/GenBank/DDBJ whole genome shotgun (WGS) entry which is preliminary data.</text>
</comment>
<dbReference type="PANTHER" id="PTHR24559:SF444">
    <property type="entry name" value="REVERSE TRANSCRIPTASE DOMAIN-CONTAINING PROTEIN"/>
    <property type="match status" value="1"/>
</dbReference>
<dbReference type="Gene3D" id="3.10.10.10">
    <property type="entry name" value="HIV Type 1 Reverse Transcriptase, subunit A, domain 1"/>
    <property type="match status" value="1"/>
</dbReference>
<keyword evidence="1" id="KW-0645">Protease</keyword>
<evidence type="ECO:0000256" key="5">
    <source>
        <dbReference type="ARBA" id="ARBA00022759"/>
    </source>
</evidence>
<evidence type="ECO:0000259" key="10">
    <source>
        <dbReference type="PROSITE" id="PS50878"/>
    </source>
</evidence>
<feature type="region of interest" description="Disordered" evidence="9">
    <location>
        <begin position="69"/>
        <end position="122"/>
    </location>
</feature>
<dbReference type="GO" id="GO:0004519">
    <property type="term" value="F:endonuclease activity"/>
    <property type="evidence" value="ECO:0007669"/>
    <property type="project" value="UniProtKB-KW"/>
</dbReference>
<evidence type="ECO:0000256" key="7">
    <source>
        <dbReference type="ARBA" id="ARBA00022918"/>
    </source>
</evidence>
<dbReference type="Gene3D" id="2.40.70.10">
    <property type="entry name" value="Acid Proteases"/>
    <property type="match status" value="1"/>
</dbReference>
<dbReference type="CDD" id="cd00303">
    <property type="entry name" value="retropepsin_like"/>
    <property type="match status" value="1"/>
</dbReference>
<feature type="coiled-coil region" evidence="8">
    <location>
        <begin position="1"/>
        <end position="28"/>
    </location>
</feature>
<dbReference type="InterPro" id="IPR000477">
    <property type="entry name" value="RT_dom"/>
</dbReference>
<keyword evidence="6" id="KW-0378">Hydrolase</keyword>
<keyword evidence="4" id="KW-0540">Nuclease</keyword>
<dbReference type="FunFam" id="3.10.10.10:FF:000007">
    <property type="entry name" value="Retrovirus-related Pol polyprotein from transposon 17.6-like Protein"/>
    <property type="match status" value="1"/>
</dbReference>
<proteinExistence type="predicted"/>
<evidence type="ECO:0000256" key="1">
    <source>
        <dbReference type="ARBA" id="ARBA00022670"/>
    </source>
</evidence>
<dbReference type="InterPro" id="IPR021109">
    <property type="entry name" value="Peptidase_aspartic_dom_sf"/>
</dbReference>
<keyword evidence="7" id="KW-0695">RNA-directed DNA polymerase</keyword>
<gene>
    <name evidence="11" type="ORF">LUZ61_011586</name>
</gene>
<dbReference type="InterPro" id="IPR053134">
    <property type="entry name" value="RNA-dir_DNA_polymerase"/>
</dbReference>
<name>A0AAD6A1A5_9POAL</name>
<feature type="compositionally biased region" description="Basic and acidic residues" evidence="9">
    <location>
        <begin position="79"/>
        <end position="100"/>
    </location>
</feature>
<keyword evidence="5" id="KW-0255">Endonuclease</keyword>
<dbReference type="GO" id="GO:0006508">
    <property type="term" value="P:proteolysis"/>
    <property type="evidence" value="ECO:0007669"/>
    <property type="project" value="UniProtKB-KW"/>
</dbReference>
<keyword evidence="2" id="KW-0808">Transferase</keyword>
<evidence type="ECO:0000313" key="12">
    <source>
        <dbReference type="Proteomes" id="UP001210211"/>
    </source>
</evidence>
<dbReference type="GO" id="GO:0004190">
    <property type="term" value="F:aspartic-type endopeptidase activity"/>
    <property type="evidence" value="ECO:0007669"/>
    <property type="project" value="InterPro"/>
</dbReference>
<evidence type="ECO:0000256" key="9">
    <source>
        <dbReference type="SAM" id="MobiDB-lite"/>
    </source>
</evidence>
<dbReference type="CDD" id="cd01647">
    <property type="entry name" value="RT_LTR"/>
    <property type="match status" value="1"/>
</dbReference>
<dbReference type="SUPFAM" id="SSF56672">
    <property type="entry name" value="DNA/RNA polymerases"/>
    <property type="match status" value="1"/>
</dbReference>
<dbReference type="InterPro" id="IPR043502">
    <property type="entry name" value="DNA/RNA_pol_sf"/>
</dbReference>
<organism evidence="11 12">
    <name type="scientific">Rhynchospora tenuis</name>
    <dbReference type="NCBI Taxonomy" id="198213"/>
    <lineage>
        <taxon>Eukaryota</taxon>
        <taxon>Viridiplantae</taxon>
        <taxon>Streptophyta</taxon>
        <taxon>Embryophyta</taxon>
        <taxon>Tracheophyta</taxon>
        <taxon>Spermatophyta</taxon>
        <taxon>Magnoliopsida</taxon>
        <taxon>Liliopsida</taxon>
        <taxon>Poales</taxon>
        <taxon>Cyperaceae</taxon>
        <taxon>Cyperoideae</taxon>
        <taxon>Rhynchosporeae</taxon>
        <taxon>Rhynchospora</taxon>
    </lineage>
</organism>
<evidence type="ECO:0000256" key="6">
    <source>
        <dbReference type="ARBA" id="ARBA00022801"/>
    </source>
</evidence>
<dbReference type="AlphaFoldDB" id="A0AAD6A1A5"/>
<protein>
    <recommendedName>
        <fullName evidence="10">Reverse transcriptase domain-containing protein</fullName>
    </recommendedName>
</protein>
<dbReference type="SUPFAM" id="SSF50630">
    <property type="entry name" value="Acid proteases"/>
    <property type="match status" value="1"/>
</dbReference>
<dbReference type="Gene3D" id="3.30.70.270">
    <property type="match status" value="2"/>
</dbReference>
<dbReference type="Pfam" id="PF08284">
    <property type="entry name" value="RVP_2"/>
    <property type="match status" value="1"/>
</dbReference>
<evidence type="ECO:0000256" key="3">
    <source>
        <dbReference type="ARBA" id="ARBA00022695"/>
    </source>
</evidence>
<dbReference type="PROSITE" id="PS50878">
    <property type="entry name" value="RT_POL"/>
    <property type="match status" value="1"/>
</dbReference>
<keyword evidence="3" id="KW-0548">Nucleotidyltransferase</keyword>
<evidence type="ECO:0000256" key="2">
    <source>
        <dbReference type="ARBA" id="ARBA00022679"/>
    </source>
</evidence>
<sequence>MEDLKEKNAQMETELGRLAGELGELSKKQAEAAIGMEVRLTNLMAEQIKEVNKSFDSKMEQLSLMVERSLRQSSGKGPNDARPETSTRNEGPRGEAEGHSRNVGRGNGRQEEEDGGSIPQINEEEYNWVEEMLRRNNGRGEIQFRLPKMDFPHFDGGDPTKWKMNCELYFEMYSIPGIYRSRMAILNFSEDVLEWYMSIATDGQMLPWEVLSEEVMASFKTCSIKHPVDEFKRLHQLGRVEEYYKKFVRAKARLLRAKPTLDEDFFMAGFISGLKEDIKNTVELFYPRSLNSAYQYALKVEANQDSQQKRSKELVRPSKFQKYPQAKPKFEGEKRIAEEDMRENQYQKQWQPWQNRNNNQTMTFQQRRALGLCDKCNEKYFPGHKCAGRMMGIASEPIIDEVEEEEEGENGQEEEVNEEHTTVEQAVISMYASTDKKKVSSMKFRGQIGKVPICALLDSGSTHTFVNPEILSQLELPLSQSNPMVVMVANGEKMVTDTICNSLNFSLQGHEFEKDVRLLAIQGYDMILGLDWLTSLGPMKIDWSKGILEFNKGNKEVKLTVREEFAEVQLVKGIVNVEKEVKKGNDVIIAQIFRIEEGKEEPKLNSEWQVVVDEFKDVFDEPKGLPPQRGVDHKINLLPESKPVNQRPYRFSYFQKLELEKIIEELLKGKLIQESDSPYASPVLLVKKKDGGWRMCIDYRQLNTQTVKNKFPIPIIEDILDELKGAEYFTKIDLRSGYHQIRMHEGDIHKTAFRTHQGHYEFLVMPFGLTNAPATFQALMNKVFKPYLRKFILVFFDDILIYSNSLAEHEQHLRMTLEILRQHKLFAKKSKCEFGARKLEYLGHLISSEGVATDPKKIEAMVNWPTPKTVKALRGFLGLTGYY</sequence>
<dbReference type="EMBL" id="JAMRDG010000001">
    <property type="protein sequence ID" value="KAJ3707881.1"/>
    <property type="molecule type" value="Genomic_DNA"/>
</dbReference>
<keyword evidence="8" id="KW-0175">Coiled coil</keyword>
<evidence type="ECO:0000256" key="4">
    <source>
        <dbReference type="ARBA" id="ARBA00022722"/>
    </source>
</evidence>
<evidence type="ECO:0000313" key="11">
    <source>
        <dbReference type="EMBL" id="KAJ3707881.1"/>
    </source>
</evidence>
<dbReference type="GO" id="GO:0003964">
    <property type="term" value="F:RNA-directed DNA polymerase activity"/>
    <property type="evidence" value="ECO:0007669"/>
    <property type="project" value="UniProtKB-KW"/>
</dbReference>
<dbReference type="PANTHER" id="PTHR24559">
    <property type="entry name" value="TRANSPOSON TY3-I GAG-POL POLYPROTEIN"/>
    <property type="match status" value="1"/>
</dbReference>
<feature type="domain" description="Reverse transcriptase" evidence="10">
    <location>
        <begin position="667"/>
        <end position="846"/>
    </location>
</feature>
<accession>A0AAD6A1A5</accession>
<evidence type="ECO:0000256" key="8">
    <source>
        <dbReference type="SAM" id="Coils"/>
    </source>
</evidence>
<dbReference type="InterPro" id="IPR043128">
    <property type="entry name" value="Rev_trsase/Diguanyl_cyclase"/>
</dbReference>
<dbReference type="Pfam" id="PF00078">
    <property type="entry name" value="RVT_1"/>
    <property type="match status" value="1"/>
</dbReference>
<reference evidence="11 12" key="1">
    <citation type="journal article" date="2022" name="Cell">
        <title>Repeat-based holocentromeres influence genome architecture and karyotype evolution.</title>
        <authorList>
            <person name="Hofstatter P.G."/>
            <person name="Thangavel G."/>
            <person name="Lux T."/>
            <person name="Neumann P."/>
            <person name="Vondrak T."/>
            <person name="Novak P."/>
            <person name="Zhang M."/>
            <person name="Costa L."/>
            <person name="Castellani M."/>
            <person name="Scott A."/>
            <person name="Toegelov H."/>
            <person name="Fuchs J."/>
            <person name="Mata-Sucre Y."/>
            <person name="Dias Y."/>
            <person name="Vanzela A.L.L."/>
            <person name="Huettel B."/>
            <person name="Almeida C.C.S."/>
            <person name="Simkova H."/>
            <person name="Souza G."/>
            <person name="Pedrosa-Harand A."/>
            <person name="Macas J."/>
            <person name="Mayer K.F.X."/>
            <person name="Houben A."/>
            <person name="Marques A."/>
        </authorList>
    </citation>
    <scope>NUCLEOTIDE SEQUENCE [LARGE SCALE GENOMIC DNA]</scope>
    <source>
        <tissue evidence="11">Leaves</tissue>
    </source>
</reference>
<dbReference type="InterPro" id="IPR001969">
    <property type="entry name" value="Aspartic_peptidase_AS"/>
</dbReference>
<dbReference type="Proteomes" id="UP001210211">
    <property type="component" value="Unassembled WGS sequence"/>
</dbReference>
<dbReference type="PROSITE" id="PS00141">
    <property type="entry name" value="ASP_PROTEASE"/>
    <property type="match status" value="1"/>
</dbReference>